<dbReference type="Pfam" id="PF07732">
    <property type="entry name" value="Cu-oxidase_3"/>
    <property type="match status" value="1"/>
</dbReference>
<dbReference type="PROSITE" id="PS51318">
    <property type="entry name" value="TAT"/>
    <property type="match status" value="1"/>
</dbReference>
<dbReference type="InterPro" id="IPR002355">
    <property type="entry name" value="Cu_oxidase_Cu_BS"/>
</dbReference>
<dbReference type="GO" id="GO:0016491">
    <property type="term" value="F:oxidoreductase activity"/>
    <property type="evidence" value="ECO:0007669"/>
    <property type="project" value="UniProtKB-KW"/>
</dbReference>
<organism evidence="6 7">
    <name type="scientific">Actinacidiphila yanglinensis</name>
    <dbReference type="NCBI Taxonomy" id="310779"/>
    <lineage>
        <taxon>Bacteria</taxon>
        <taxon>Bacillati</taxon>
        <taxon>Actinomycetota</taxon>
        <taxon>Actinomycetes</taxon>
        <taxon>Kitasatosporales</taxon>
        <taxon>Streptomycetaceae</taxon>
        <taxon>Actinacidiphila</taxon>
    </lineage>
</organism>
<proteinExistence type="predicted"/>
<dbReference type="EMBL" id="FNVU01000011">
    <property type="protein sequence ID" value="SEG79449.1"/>
    <property type="molecule type" value="Genomic_DNA"/>
</dbReference>
<feature type="domain" description="Plastocyanin-like" evidence="4">
    <location>
        <begin position="304"/>
        <end position="394"/>
    </location>
</feature>
<keyword evidence="7" id="KW-1185">Reference proteome</keyword>
<dbReference type="RefSeq" id="WP_160145091.1">
    <property type="nucleotide sequence ID" value="NZ_FNVU01000011.1"/>
</dbReference>
<dbReference type="AlphaFoldDB" id="A0A1H6D265"/>
<accession>A0A1H6D265</accession>
<evidence type="ECO:0000313" key="6">
    <source>
        <dbReference type="EMBL" id="SEG79449.1"/>
    </source>
</evidence>
<feature type="region of interest" description="Disordered" evidence="3">
    <location>
        <begin position="218"/>
        <end position="249"/>
    </location>
</feature>
<dbReference type="GO" id="GO:0005507">
    <property type="term" value="F:copper ion binding"/>
    <property type="evidence" value="ECO:0007669"/>
    <property type="project" value="InterPro"/>
</dbReference>
<dbReference type="InterPro" id="IPR008972">
    <property type="entry name" value="Cupredoxin"/>
</dbReference>
<reference evidence="6 7" key="1">
    <citation type="submission" date="2016-10" db="EMBL/GenBank/DDBJ databases">
        <authorList>
            <person name="de Groot N.N."/>
        </authorList>
    </citation>
    <scope>NUCLEOTIDE SEQUENCE [LARGE SCALE GENOMIC DNA]</scope>
    <source>
        <strain evidence="6 7">CGMCC 4.2023</strain>
    </source>
</reference>
<evidence type="ECO:0000259" key="5">
    <source>
        <dbReference type="Pfam" id="PF07732"/>
    </source>
</evidence>
<sequence length="396" mass="41927">MSLEPVREPRRGSGRRNLLRALTGGGAAAALALTAAPAAPAEAAAAPAGQAIDPFAAEAFRAARGGRVREYWLQAESFAHNAVPNGRDGMTGMTFTADQTTFQAIGYRAYTANWGKPLPADLSPQGIGPNSGIPGPVLRAEVGDVIKVHFRNNDAHYKWPHSIHPHGVRYATSSDGGWMDDDPKAPGTAVPYGGTYTYTWTCVPSSVGSWPYHDHAAPQLPPRAAGSSSTSAGAGSAATSDSMESRAFGGGGPVMEIGAELGLFGMIAVTDATTPRVDREFVLFFHDVSASDATTLKQDLSLCSGGAFVDNAPTFTARRGERIRWRVGTLGNSLHVFHIHGHRWLGPAGWTDSQVLAPATTLTVEYAEDNPGDWLYHCHVAAHMMHGMAGRYRVLG</sequence>
<dbReference type="InterPro" id="IPR045087">
    <property type="entry name" value="Cu-oxidase_fam"/>
</dbReference>
<dbReference type="OrthoDB" id="345021at2"/>
<dbReference type="InterPro" id="IPR011706">
    <property type="entry name" value="Cu-oxidase_C"/>
</dbReference>
<keyword evidence="1" id="KW-0479">Metal-binding</keyword>
<gene>
    <name evidence="6" type="ORF">SAMN05216223_111149</name>
</gene>
<evidence type="ECO:0000256" key="2">
    <source>
        <dbReference type="ARBA" id="ARBA00023002"/>
    </source>
</evidence>
<dbReference type="SUPFAM" id="SSF49503">
    <property type="entry name" value="Cupredoxins"/>
    <property type="match status" value="2"/>
</dbReference>
<protein>
    <submittedName>
        <fullName evidence="6">Multicopper oxidase</fullName>
    </submittedName>
</protein>
<dbReference type="Gene3D" id="2.60.40.420">
    <property type="entry name" value="Cupredoxins - blue copper proteins"/>
    <property type="match status" value="2"/>
</dbReference>
<dbReference type="Proteomes" id="UP000236754">
    <property type="component" value="Unassembled WGS sequence"/>
</dbReference>
<feature type="domain" description="Plastocyanin-like" evidence="5">
    <location>
        <begin position="124"/>
        <end position="218"/>
    </location>
</feature>
<evidence type="ECO:0000259" key="4">
    <source>
        <dbReference type="Pfam" id="PF07731"/>
    </source>
</evidence>
<keyword evidence="2" id="KW-0560">Oxidoreductase</keyword>
<dbReference type="PANTHER" id="PTHR11709:SF486">
    <property type="entry name" value="MULTICOPPER OXIDASE"/>
    <property type="match status" value="1"/>
</dbReference>
<dbReference type="Pfam" id="PF07731">
    <property type="entry name" value="Cu-oxidase_2"/>
    <property type="match status" value="1"/>
</dbReference>
<dbReference type="PANTHER" id="PTHR11709">
    <property type="entry name" value="MULTI-COPPER OXIDASE"/>
    <property type="match status" value="1"/>
</dbReference>
<evidence type="ECO:0000256" key="3">
    <source>
        <dbReference type="SAM" id="MobiDB-lite"/>
    </source>
</evidence>
<dbReference type="PROSITE" id="PS00080">
    <property type="entry name" value="MULTICOPPER_OXIDASE2"/>
    <property type="match status" value="1"/>
</dbReference>
<feature type="compositionally biased region" description="Low complexity" evidence="3">
    <location>
        <begin position="224"/>
        <end position="240"/>
    </location>
</feature>
<evidence type="ECO:0000313" key="7">
    <source>
        <dbReference type="Proteomes" id="UP000236754"/>
    </source>
</evidence>
<evidence type="ECO:0000256" key="1">
    <source>
        <dbReference type="ARBA" id="ARBA00022723"/>
    </source>
</evidence>
<dbReference type="InterPro" id="IPR011707">
    <property type="entry name" value="Cu-oxidase-like_N"/>
</dbReference>
<name>A0A1H6D265_9ACTN</name>
<dbReference type="InterPro" id="IPR006311">
    <property type="entry name" value="TAT_signal"/>
</dbReference>